<sequence length="67" mass="7417">MPPIQLPSNSTTPYKPSFDHTLRRTICPSYLPSPVNKIMVICGYIAAGKYRKTTGYGDLRISTLGLD</sequence>
<protein>
    <submittedName>
        <fullName evidence="1">Bgt-20702</fullName>
    </submittedName>
</protein>
<organism evidence="1">
    <name type="scientific">Blumeria graminis f. sp. tritici 96224</name>
    <dbReference type="NCBI Taxonomy" id="1268274"/>
    <lineage>
        <taxon>Eukaryota</taxon>
        <taxon>Fungi</taxon>
        <taxon>Dikarya</taxon>
        <taxon>Ascomycota</taxon>
        <taxon>Pezizomycotina</taxon>
        <taxon>Leotiomycetes</taxon>
        <taxon>Erysiphales</taxon>
        <taxon>Erysiphaceae</taxon>
        <taxon>Blumeria</taxon>
    </lineage>
</organism>
<dbReference type="EMBL" id="UIGY01000122">
    <property type="protein sequence ID" value="SUZ11356.1"/>
    <property type="molecule type" value="Genomic_DNA"/>
</dbReference>
<gene>
    <name evidence="1" type="ORF">BGT96224V2_LOCUS4518</name>
</gene>
<reference evidence="1" key="1">
    <citation type="submission" date="2018-07" db="EMBL/GenBank/DDBJ databases">
        <authorList>
            <person name="Quirk P.G."/>
            <person name="Krulwich T.A."/>
        </authorList>
    </citation>
    <scope>NUCLEOTIDE SEQUENCE</scope>
    <source>
        <strain evidence="1">96224</strain>
    </source>
</reference>
<evidence type="ECO:0000313" key="1">
    <source>
        <dbReference type="EMBL" id="SUZ11356.1"/>
    </source>
</evidence>
<dbReference type="AlphaFoldDB" id="A0A381LDU3"/>
<name>A0A381LDU3_BLUGR</name>
<accession>A0A381LDU3</accession>
<proteinExistence type="predicted"/>